<comment type="caution">
    <text evidence="2">The sequence shown here is derived from an EMBL/GenBank/DDBJ whole genome shotgun (WGS) entry which is preliminary data.</text>
</comment>
<evidence type="ECO:0000313" key="3">
    <source>
        <dbReference type="Proteomes" id="UP001280121"/>
    </source>
</evidence>
<dbReference type="PANTHER" id="PTHR47723:SF19">
    <property type="entry name" value="POLYNUCLEOTIDYL TRANSFERASE, RIBONUCLEASE H-LIKE SUPERFAMILY PROTEIN"/>
    <property type="match status" value="1"/>
</dbReference>
<dbReference type="GO" id="GO:0004523">
    <property type="term" value="F:RNA-DNA hybrid ribonuclease activity"/>
    <property type="evidence" value="ECO:0007669"/>
    <property type="project" value="InterPro"/>
</dbReference>
<dbReference type="EMBL" id="JANJYI010000001">
    <property type="protein sequence ID" value="KAK2663303.1"/>
    <property type="molecule type" value="Genomic_DNA"/>
</dbReference>
<sequence>MDGGLNPIMGSIVDGGVIKDHKKNLLGGFALNKGMGSVIEARLWGILEELKLDWKTGFKMVVVESDSQNAILLLNKKTHLNHQLFSIIQACKALIEDK</sequence>
<dbReference type="Gene3D" id="3.30.420.10">
    <property type="entry name" value="Ribonuclease H-like superfamily/Ribonuclease H"/>
    <property type="match status" value="1"/>
</dbReference>
<dbReference type="PANTHER" id="PTHR47723">
    <property type="entry name" value="OS05G0353850 PROTEIN"/>
    <property type="match status" value="1"/>
</dbReference>
<dbReference type="CDD" id="cd06222">
    <property type="entry name" value="RNase_H_like"/>
    <property type="match status" value="1"/>
</dbReference>
<dbReference type="AlphaFoldDB" id="A0AAD9XQ15"/>
<proteinExistence type="predicted"/>
<dbReference type="InterPro" id="IPR036397">
    <property type="entry name" value="RNaseH_sf"/>
</dbReference>
<feature type="domain" description="RNase H type-1" evidence="1">
    <location>
        <begin position="15"/>
        <end position="96"/>
    </location>
</feature>
<gene>
    <name evidence="2" type="ORF">Ddye_001877</name>
</gene>
<dbReference type="Pfam" id="PF13456">
    <property type="entry name" value="RVT_3"/>
    <property type="match status" value="1"/>
</dbReference>
<organism evidence="2 3">
    <name type="scientific">Dipteronia dyeriana</name>
    <dbReference type="NCBI Taxonomy" id="168575"/>
    <lineage>
        <taxon>Eukaryota</taxon>
        <taxon>Viridiplantae</taxon>
        <taxon>Streptophyta</taxon>
        <taxon>Embryophyta</taxon>
        <taxon>Tracheophyta</taxon>
        <taxon>Spermatophyta</taxon>
        <taxon>Magnoliopsida</taxon>
        <taxon>eudicotyledons</taxon>
        <taxon>Gunneridae</taxon>
        <taxon>Pentapetalae</taxon>
        <taxon>rosids</taxon>
        <taxon>malvids</taxon>
        <taxon>Sapindales</taxon>
        <taxon>Sapindaceae</taxon>
        <taxon>Hippocastanoideae</taxon>
        <taxon>Acereae</taxon>
        <taxon>Dipteronia</taxon>
    </lineage>
</organism>
<protein>
    <recommendedName>
        <fullName evidence="1">RNase H type-1 domain-containing protein</fullName>
    </recommendedName>
</protein>
<evidence type="ECO:0000259" key="1">
    <source>
        <dbReference type="Pfam" id="PF13456"/>
    </source>
</evidence>
<accession>A0AAD9XQ15</accession>
<evidence type="ECO:0000313" key="2">
    <source>
        <dbReference type="EMBL" id="KAK2663303.1"/>
    </source>
</evidence>
<dbReference type="InterPro" id="IPR044730">
    <property type="entry name" value="RNase_H-like_dom_plant"/>
</dbReference>
<dbReference type="Proteomes" id="UP001280121">
    <property type="component" value="Unassembled WGS sequence"/>
</dbReference>
<dbReference type="InterPro" id="IPR002156">
    <property type="entry name" value="RNaseH_domain"/>
</dbReference>
<keyword evidence="3" id="KW-1185">Reference proteome</keyword>
<name>A0AAD9XQ15_9ROSI</name>
<dbReference type="GO" id="GO:0003676">
    <property type="term" value="F:nucleic acid binding"/>
    <property type="evidence" value="ECO:0007669"/>
    <property type="project" value="InterPro"/>
</dbReference>
<reference evidence="2" key="1">
    <citation type="journal article" date="2023" name="Plant J.">
        <title>Genome sequences and population genomics provide insights into the demographic history, inbreeding, and mutation load of two 'living fossil' tree species of Dipteronia.</title>
        <authorList>
            <person name="Feng Y."/>
            <person name="Comes H.P."/>
            <person name="Chen J."/>
            <person name="Zhu S."/>
            <person name="Lu R."/>
            <person name="Zhang X."/>
            <person name="Li P."/>
            <person name="Qiu J."/>
            <person name="Olsen K.M."/>
            <person name="Qiu Y."/>
        </authorList>
    </citation>
    <scope>NUCLEOTIDE SEQUENCE</scope>
    <source>
        <strain evidence="2">KIB01</strain>
    </source>
</reference>
<dbReference type="InterPro" id="IPR053151">
    <property type="entry name" value="RNase_H-like"/>
</dbReference>